<organism evidence="4 5">
    <name type="scientific">Sinanodonta woodiana</name>
    <name type="common">Chinese pond mussel</name>
    <name type="synonym">Anodonta woodiana</name>
    <dbReference type="NCBI Taxonomy" id="1069815"/>
    <lineage>
        <taxon>Eukaryota</taxon>
        <taxon>Metazoa</taxon>
        <taxon>Spiralia</taxon>
        <taxon>Lophotrochozoa</taxon>
        <taxon>Mollusca</taxon>
        <taxon>Bivalvia</taxon>
        <taxon>Autobranchia</taxon>
        <taxon>Heteroconchia</taxon>
        <taxon>Palaeoheterodonta</taxon>
        <taxon>Unionida</taxon>
        <taxon>Unionoidea</taxon>
        <taxon>Unionidae</taxon>
        <taxon>Unioninae</taxon>
        <taxon>Sinanodonta</taxon>
    </lineage>
</organism>
<dbReference type="EMBL" id="JBJQND010000013">
    <property type="protein sequence ID" value="KAL3856332.1"/>
    <property type="molecule type" value="Genomic_DNA"/>
</dbReference>
<dbReference type="InterPro" id="IPR027417">
    <property type="entry name" value="P-loop_NTPase"/>
</dbReference>
<dbReference type="Gene3D" id="3.40.50.300">
    <property type="entry name" value="P-loop containing nucleotide triphosphate hydrolases"/>
    <property type="match status" value="1"/>
</dbReference>
<dbReference type="PANTHER" id="PTHR11783">
    <property type="entry name" value="SULFOTRANSFERASE SULT"/>
    <property type="match status" value="1"/>
</dbReference>
<dbReference type="SUPFAM" id="SSF52540">
    <property type="entry name" value="P-loop containing nucleoside triphosphate hydrolases"/>
    <property type="match status" value="1"/>
</dbReference>
<reference evidence="4 5" key="1">
    <citation type="submission" date="2024-11" db="EMBL/GenBank/DDBJ databases">
        <title>Chromosome-level genome assembly of the freshwater bivalve Anodonta woodiana.</title>
        <authorList>
            <person name="Chen X."/>
        </authorList>
    </citation>
    <scope>NUCLEOTIDE SEQUENCE [LARGE SCALE GENOMIC DNA]</scope>
    <source>
        <strain evidence="4">MN2024</strain>
        <tissue evidence="4">Gills</tissue>
    </source>
</reference>
<evidence type="ECO:0000313" key="4">
    <source>
        <dbReference type="EMBL" id="KAL3856332.1"/>
    </source>
</evidence>
<evidence type="ECO:0000259" key="3">
    <source>
        <dbReference type="Pfam" id="PF00685"/>
    </source>
</evidence>
<evidence type="ECO:0000313" key="5">
    <source>
        <dbReference type="Proteomes" id="UP001634394"/>
    </source>
</evidence>
<name>A0ABD3V445_SINWO</name>
<dbReference type="Pfam" id="PF00685">
    <property type="entry name" value="Sulfotransfer_1"/>
    <property type="match status" value="1"/>
</dbReference>
<evidence type="ECO:0000256" key="2">
    <source>
        <dbReference type="ARBA" id="ARBA00022679"/>
    </source>
</evidence>
<accession>A0ABD3V445</accession>
<comment type="similarity">
    <text evidence="1">Belongs to the sulfotransferase 1 family.</text>
</comment>
<dbReference type="Proteomes" id="UP001634394">
    <property type="component" value="Unassembled WGS sequence"/>
</dbReference>
<sequence length="250" mass="29209">MGNKMGNKINELRVTLLYTGTHWIWEILNMLISGKAEYVSRVPERDWLDVEGDNIEQVPSPRTIVTHYSIQDLPSSVFKKRVKIVHISRNPKSVAVSMYYYLKASGHYGNNFPQTFSEFLPLFLDEENHVHEYWFPYVQEVETFCREIPYYPVLNMKYEELKMNQHQEIKRLAQFLEIEASDSLVDEIISKCEISKMRAVRGGASTGGQPLMYRKGAVSEWKDWFSVTDNEVFDKVYEEQMAGSSLTFTY</sequence>
<comment type="caution">
    <text evidence="4">The sequence shown here is derived from an EMBL/GenBank/DDBJ whole genome shotgun (WGS) entry which is preliminary data.</text>
</comment>
<keyword evidence="5" id="KW-1185">Reference proteome</keyword>
<dbReference type="GO" id="GO:0016740">
    <property type="term" value="F:transferase activity"/>
    <property type="evidence" value="ECO:0007669"/>
    <property type="project" value="UniProtKB-KW"/>
</dbReference>
<dbReference type="AlphaFoldDB" id="A0ABD3V445"/>
<keyword evidence="2" id="KW-0808">Transferase</keyword>
<proteinExistence type="inferred from homology"/>
<protein>
    <recommendedName>
        <fullName evidence="3">Sulfotransferase domain-containing protein</fullName>
    </recommendedName>
</protein>
<feature type="domain" description="Sulfotransferase" evidence="3">
    <location>
        <begin position="17"/>
        <end position="244"/>
    </location>
</feature>
<gene>
    <name evidence="4" type="ORF">ACJMK2_011101</name>
</gene>
<evidence type="ECO:0000256" key="1">
    <source>
        <dbReference type="ARBA" id="ARBA00005771"/>
    </source>
</evidence>
<dbReference type="InterPro" id="IPR000863">
    <property type="entry name" value="Sulfotransferase_dom"/>
</dbReference>